<organism evidence="8 9">
    <name type="scientific">Clonorchis sinensis</name>
    <name type="common">Chinese liver fluke</name>
    <dbReference type="NCBI Taxonomy" id="79923"/>
    <lineage>
        <taxon>Eukaryota</taxon>
        <taxon>Metazoa</taxon>
        <taxon>Spiralia</taxon>
        <taxon>Lophotrochozoa</taxon>
        <taxon>Platyhelminthes</taxon>
        <taxon>Trematoda</taxon>
        <taxon>Digenea</taxon>
        <taxon>Opisthorchiida</taxon>
        <taxon>Opisthorchiata</taxon>
        <taxon>Opisthorchiidae</taxon>
        <taxon>Clonorchis</taxon>
    </lineage>
</organism>
<accession>G7YE19</accession>
<dbReference type="AlphaFoldDB" id="G7YE19"/>
<comment type="catalytic activity">
    <reaction evidence="6">
        <text>1D-myo-inositol 1,4-bisphosphate + H2O = 1D-myo-inositol 4-phosphate + phosphate</text>
        <dbReference type="Rhea" id="RHEA:15553"/>
        <dbReference type="ChEBI" id="CHEBI:15377"/>
        <dbReference type="ChEBI" id="CHEBI:43474"/>
        <dbReference type="ChEBI" id="CHEBI:58282"/>
        <dbReference type="ChEBI" id="CHEBI:58469"/>
        <dbReference type="EC" id="3.1.3.57"/>
    </reaction>
    <physiologicalReaction direction="left-to-right" evidence="6">
        <dbReference type="Rhea" id="RHEA:15554"/>
    </physiologicalReaction>
</comment>
<reference key="2">
    <citation type="submission" date="2011-10" db="EMBL/GenBank/DDBJ databases">
        <title>The genome and transcriptome sequence of Clonorchis sinensis provide insights into the carcinogenic liver fluke.</title>
        <authorList>
            <person name="Wang X."/>
            <person name="Huang Y."/>
            <person name="Chen W."/>
            <person name="Liu H."/>
            <person name="Guo L."/>
            <person name="Chen Y."/>
            <person name="Luo F."/>
            <person name="Zhou W."/>
            <person name="Sun J."/>
            <person name="Mao Q."/>
            <person name="Liang P."/>
            <person name="Zhou C."/>
            <person name="Tian Y."/>
            <person name="Men J."/>
            <person name="Lv X."/>
            <person name="Huang L."/>
            <person name="Zhou J."/>
            <person name="Hu Y."/>
            <person name="Li R."/>
            <person name="Zhang F."/>
            <person name="Lei H."/>
            <person name="Li X."/>
            <person name="Hu X."/>
            <person name="Liang C."/>
            <person name="Xu J."/>
            <person name="Wu Z."/>
            <person name="Yu X."/>
        </authorList>
    </citation>
    <scope>NUCLEOTIDE SEQUENCE</scope>
    <source>
        <strain>Henan</strain>
    </source>
</reference>
<feature type="binding site" evidence="7">
    <location>
        <position position="216"/>
    </location>
    <ligand>
        <name>Mg(2+)</name>
        <dbReference type="ChEBI" id="CHEBI:18420"/>
        <label>1</label>
        <note>catalytic</note>
    </ligand>
</feature>
<evidence type="ECO:0000256" key="4">
    <source>
        <dbReference type="ARBA" id="ARBA00022842"/>
    </source>
</evidence>
<feature type="binding site" evidence="7">
    <location>
        <position position="219"/>
    </location>
    <ligand>
        <name>Mg(2+)</name>
        <dbReference type="ChEBI" id="CHEBI:18420"/>
        <label>1</label>
        <note>catalytic</note>
    </ligand>
</feature>
<dbReference type="GO" id="GO:0046872">
    <property type="term" value="F:metal ion binding"/>
    <property type="evidence" value="ECO:0007669"/>
    <property type="project" value="UniProtKB-KW"/>
</dbReference>
<dbReference type="Proteomes" id="UP000008909">
    <property type="component" value="Unassembled WGS sequence"/>
</dbReference>
<dbReference type="PANTHER" id="PTHR43028">
    <property type="entry name" value="3'(2'),5'-BISPHOSPHATE NUCLEOTIDASE 1"/>
    <property type="match status" value="1"/>
</dbReference>
<dbReference type="GO" id="GO:0004441">
    <property type="term" value="F:inositol-1,4-bisphosphate 1-phosphatase activity"/>
    <property type="evidence" value="ECO:0007669"/>
    <property type="project" value="UniProtKB-EC"/>
</dbReference>
<comment type="similarity">
    <text evidence="1">Belongs to the inositol monophosphatase superfamily.</text>
</comment>
<evidence type="ECO:0000313" key="8">
    <source>
        <dbReference type="EMBL" id="GAA51203.1"/>
    </source>
</evidence>
<dbReference type="EMBL" id="DF143124">
    <property type="protein sequence ID" value="GAA51203.1"/>
    <property type="molecule type" value="Genomic_DNA"/>
</dbReference>
<evidence type="ECO:0000256" key="5">
    <source>
        <dbReference type="ARBA" id="ARBA00044465"/>
    </source>
</evidence>
<evidence type="ECO:0000256" key="1">
    <source>
        <dbReference type="ARBA" id="ARBA00009759"/>
    </source>
</evidence>
<keyword evidence="3 7" id="KW-0479">Metal-binding</keyword>
<feature type="binding site" evidence="7">
    <location>
        <position position="218"/>
    </location>
    <ligand>
        <name>Mg(2+)</name>
        <dbReference type="ChEBI" id="CHEBI:18420"/>
        <label>1</label>
        <note>catalytic</note>
    </ligand>
</feature>
<reference evidence="8" key="1">
    <citation type="journal article" date="2011" name="Genome Biol.">
        <title>The draft genome of the carcinogenic human liver fluke Clonorchis sinensis.</title>
        <authorList>
            <person name="Wang X."/>
            <person name="Chen W."/>
            <person name="Huang Y."/>
            <person name="Sun J."/>
            <person name="Men J."/>
            <person name="Liu H."/>
            <person name="Luo F."/>
            <person name="Guo L."/>
            <person name="Lv X."/>
            <person name="Deng C."/>
            <person name="Zhou C."/>
            <person name="Fan Y."/>
            <person name="Li X."/>
            <person name="Huang L."/>
            <person name="Hu Y."/>
            <person name="Liang C."/>
            <person name="Hu X."/>
            <person name="Xu J."/>
            <person name="Yu X."/>
        </authorList>
    </citation>
    <scope>NUCLEOTIDE SEQUENCE [LARGE SCALE GENOMIC DNA]</scope>
    <source>
        <strain evidence="8">Henan</strain>
    </source>
</reference>
<evidence type="ECO:0000256" key="2">
    <source>
        <dbReference type="ARBA" id="ARBA00022671"/>
    </source>
</evidence>
<dbReference type="PANTHER" id="PTHR43028:SF5">
    <property type="entry name" value="3'(2'),5'-BISPHOSPHATE NUCLEOTIDASE 1"/>
    <property type="match status" value="1"/>
</dbReference>
<dbReference type="Pfam" id="PF00459">
    <property type="entry name" value="Inositol_P"/>
    <property type="match status" value="1"/>
</dbReference>
<keyword evidence="2" id="KW-0452">Lithium</keyword>
<evidence type="ECO:0000256" key="7">
    <source>
        <dbReference type="PIRSR" id="PIRSR600760-2"/>
    </source>
</evidence>
<keyword evidence="4 7" id="KW-0460">Magnesium</keyword>
<evidence type="ECO:0000256" key="3">
    <source>
        <dbReference type="ARBA" id="ARBA00022723"/>
    </source>
</evidence>
<name>G7YE19_CLOSI</name>
<sequence>MMKVTFSTIAVLTYRIAQRAKVFPSVLVCMAMVTEASYIGDASEYRPHPSGGHTLVTVDDCCDCDPHSITIRTLEERRVRHFFNPVNTNLIRFGQFTRLEHTMEHPLVMRILASSVNLASRASTIVRNILASKDLEIVDKGVNDLQSKADRDAQRFIVDYRYFVDYVRLTANLGEEGKLDDSELAISPELTKEVIDQQCPSAYLSTKLSDVVVWVDPLDGTKEFTEFYAGTADISFLEVLRIS</sequence>
<protein>
    <submittedName>
        <fullName evidence="8">3'(2') 5'-bisphosphate nucleotidase</fullName>
    </submittedName>
</protein>
<feature type="binding site" evidence="7">
    <location>
        <position position="175"/>
    </location>
    <ligand>
        <name>Mg(2+)</name>
        <dbReference type="ChEBI" id="CHEBI:18420"/>
        <label>1</label>
        <note>catalytic</note>
    </ligand>
</feature>
<dbReference type="SUPFAM" id="SSF56655">
    <property type="entry name" value="Carbohydrate phosphatase"/>
    <property type="match status" value="1"/>
</dbReference>
<dbReference type="GO" id="GO:0008441">
    <property type="term" value="F:3'(2'),5'-bisphosphate nucleotidase activity"/>
    <property type="evidence" value="ECO:0007669"/>
    <property type="project" value="TreeGrafter"/>
</dbReference>
<comment type="catalytic activity">
    <reaction evidence="5">
        <text>1D-myo-inositol 1,3,4-trisphosphate + H2O = 1D-myo-inositol 3,4-bisphosphate + phosphate</text>
        <dbReference type="Rhea" id="RHEA:70319"/>
        <dbReference type="ChEBI" id="CHEBI:15377"/>
        <dbReference type="ChEBI" id="CHEBI:43474"/>
        <dbReference type="ChEBI" id="CHEBI:58414"/>
        <dbReference type="ChEBI" id="CHEBI:83241"/>
    </reaction>
    <physiologicalReaction direction="left-to-right" evidence="5">
        <dbReference type="Rhea" id="RHEA:70320"/>
    </physiologicalReaction>
</comment>
<gene>
    <name evidence="8" type="ORF">CLF_105712</name>
</gene>
<proteinExistence type="inferred from homology"/>
<evidence type="ECO:0000313" key="9">
    <source>
        <dbReference type="Proteomes" id="UP000008909"/>
    </source>
</evidence>
<comment type="cofactor">
    <cofactor evidence="7">
        <name>Mg(2+)</name>
        <dbReference type="ChEBI" id="CHEBI:18420"/>
    </cofactor>
</comment>
<evidence type="ECO:0000256" key="6">
    <source>
        <dbReference type="ARBA" id="ARBA00044478"/>
    </source>
</evidence>
<dbReference type="InterPro" id="IPR050725">
    <property type="entry name" value="CysQ/Inositol_MonoPase"/>
</dbReference>
<dbReference type="InterPro" id="IPR020583">
    <property type="entry name" value="Inositol_monoP_metal-BS"/>
</dbReference>
<dbReference type="Gene3D" id="3.30.540.10">
    <property type="entry name" value="Fructose-1,6-Bisphosphatase, subunit A, domain 1"/>
    <property type="match status" value="1"/>
</dbReference>
<keyword evidence="9" id="KW-1185">Reference proteome</keyword>
<dbReference type="PROSITE" id="PS00629">
    <property type="entry name" value="IMP_1"/>
    <property type="match status" value="1"/>
</dbReference>
<dbReference type="InterPro" id="IPR000760">
    <property type="entry name" value="Inositol_monophosphatase-like"/>
</dbReference>